<dbReference type="AlphaFoldDB" id="A0A9P4US92"/>
<keyword evidence="3" id="KW-1185">Reference proteome</keyword>
<evidence type="ECO:0000313" key="3">
    <source>
        <dbReference type="Proteomes" id="UP000799444"/>
    </source>
</evidence>
<name>A0A9P4US92_9PLEO</name>
<protein>
    <recommendedName>
        <fullName evidence="1">Retrovirus-related Pol polyprotein from transposon TNT 1-94-like beta-barrel domain-containing protein</fullName>
    </recommendedName>
</protein>
<organism evidence="2 3">
    <name type="scientific">Polyplosphaeria fusca</name>
    <dbReference type="NCBI Taxonomy" id="682080"/>
    <lineage>
        <taxon>Eukaryota</taxon>
        <taxon>Fungi</taxon>
        <taxon>Dikarya</taxon>
        <taxon>Ascomycota</taxon>
        <taxon>Pezizomycotina</taxon>
        <taxon>Dothideomycetes</taxon>
        <taxon>Pleosporomycetidae</taxon>
        <taxon>Pleosporales</taxon>
        <taxon>Tetraplosphaeriaceae</taxon>
        <taxon>Polyplosphaeria</taxon>
    </lineage>
</organism>
<sequence length="201" mass="22681">MLQRPYKNRIIFDTDTNKPMCNNKDKFISIELSSIIHVQTGSNIAKVEGQGTIQLCIALADGSTSNIQFTKVLYCPSLCLSIISPGQVRPKGLYYHGLYQKIQRIEDDIEVAYVLKINGTLIFLKCTDKVQAAWLLAYVNAHSPQDVQPSQEQEITLQEAHKLWGHTNLDNVKQLLKTVDGLKLKNTKKFNCNTCYKAKGH</sequence>
<dbReference type="InterPro" id="IPR054722">
    <property type="entry name" value="PolX-like_BBD"/>
</dbReference>
<dbReference type="OrthoDB" id="430476at2759"/>
<accession>A0A9P4US92</accession>
<dbReference type="Pfam" id="PF22936">
    <property type="entry name" value="Pol_BBD"/>
    <property type="match status" value="1"/>
</dbReference>
<evidence type="ECO:0000313" key="2">
    <source>
        <dbReference type="EMBL" id="KAF2726492.1"/>
    </source>
</evidence>
<dbReference type="EMBL" id="ML996460">
    <property type="protein sequence ID" value="KAF2726492.1"/>
    <property type="molecule type" value="Genomic_DNA"/>
</dbReference>
<feature type="domain" description="Retrovirus-related Pol polyprotein from transposon TNT 1-94-like beta-barrel" evidence="1">
    <location>
        <begin position="11"/>
        <end position="92"/>
    </location>
</feature>
<evidence type="ECO:0000259" key="1">
    <source>
        <dbReference type="Pfam" id="PF22936"/>
    </source>
</evidence>
<gene>
    <name evidence="2" type="ORF">EJ04DRAFT_571221</name>
</gene>
<reference evidence="2" key="1">
    <citation type="journal article" date="2020" name="Stud. Mycol.">
        <title>101 Dothideomycetes genomes: a test case for predicting lifestyles and emergence of pathogens.</title>
        <authorList>
            <person name="Haridas S."/>
            <person name="Albert R."/>
            <person name="Binder M."/>
            <person name="Bloem J."/>
            <person name="Labutti K."/>
            <person name="Salamov A."/>
            <person name="Andreopoulos B."/>
            <person name="Baker S."/>
            <person name="Barry K."/>
            <person name="Bills G."/>
            <person name="Bluhm B."/>
            <person name="Cannon C."/>
            <person name="Castanera R."/>
            <person name="Culley D."/>
            <person name="Daum C."/>
            <person name="Ezra D."/>
            <person name="Gonzalez J."/>
            <person name="Henrissat B."/>
            <person name="Kuo A."/>
            <person name="Liang C."/>
            <person name="Lipzen A."/>
            <person name="Lutzoni F."/>
            <person name="Magnuson J."/>
            <person name="Mondo S."/>
            <person name="Nolan M."/>
            <person name="Ohm R."/>
            <person name="Pangilinan J."/>
            <person name="Park H.-J."/>
            <person name="Ramirez L."/>
            <person name="Alfaro M."/>
            <person name="Sun H."/>
            <person name="Tritt A."/>
            <person name="Yoshinaga Y."/>
            <person name="Zwiers L.-H."/>
            <person name="Turgeon B."/>
            <person name="Goodwin S."/>
            <person name="Spatafora J."/>
            <person name="Crous P."/>
            <person name="Grigoriev I."/>
        </authorList>
    </citation>
    <scope>NUCLEOTIDE SEQUENCE</scope>
    <source>
        <strain evidence="2">CBS 125425</strain>
    </source>
</reference>
<proteinExistence type="predicted"/>
<comment type="caution">
    <text evidence="2">The sequence shown here is derived from an EMBL/GenBank/DDBJ whole genome shotgun (WGS) entry which is preliminary data.</text>
</comment>
<dbReference type="Proteomes" id="UP000799444">
    <property type="component" value="Unassembled WGS sequence"/>
</dbReference>